<keyword evidence="6" id="KW-0798">TonB box</keyword>
<feature type="compositionally biased region" description="Polar residues" evidence="9">
    <location>
        <begin position="203"/>
        <end position="216"/>
    </location>
</feature>
<keyword evidence="8" id="KW-0998">Cell outer membrane</keyword>
<dbReference type="PANTHER" id="PTHR30069">
    <property type="entry name" value="TONB-DEPENDENT OUTER MEMBRANE RECEPTOR"/>
    <property type="match status" value="1"/>
</dbReference>
<dbReference type="PANTHER" id="PTHR30069:SF53">
    <property type="entry name" value="COLICIN I RECEPTOR-RELATED"/>
    <property type="match status" value="1"/>
</dbReference>
<evidence type="ECO:0000313" key="12">
    <source>
        <dbReference type="EMBL" id="KKN43660.1"/>
    </source>
</evidence>
<evidence type="ECO:0000256" key="9">
    <source>
        <dbReference type="SAM" id="MobiDB-lite"/>
    </source>
</evidence>
<dbReference type="AlphaFoldDB" id="A0A0F9QHS6"/>
<dbReference type="CDD" id="cd01347">
    <property type="entry name" value="ligand_gated_channel"/>
    <property type="match status" value="1"/>
</dbReference>
<keyword evidence="2" id="KW-0813">Transport</keyword>
<dbReference type="InterPro" id="IPR039426">
    <property type="entry name" value="TonB-dep_rcpt-like"/>
</dbReference>
<evidence type="ECO:0000259" key="11">
    <source>
        <dbReference type="Pfam" id="PF07715"/>
    </source>
</evidence>
<keyword evidence="4" id="KW-0732">Signal</keyword>
<evidence type="ECO:0008006" key="13">
    <source>
        <dbReference type="Google" id="ProtNLM"/>
    </source>
</evidence>
<evidence type="ECO:0000256" key="5">
    <source>
        <dbReference type="ARBA" id="ARBA00023065"/>
    </source>
</evidence>
<feature type="domain" description="TonB-dependent receptor plug" evidence="11">
    <location>
        <begin position="51"/>
        <end position="154"/>
    </location>
</feature>
<evidence type="ECO:0000256" key="1">
    <source>
        <dbReference type="ARBA" id="ARBA00004571"/>
    </source>
</evidence>
<keyword evidence="3" id="KW-0812">Transmembrane</keyword>
<evidence type="ECO:0000256" key="3">
    <source>
        <dbReference type="ARBA" id="ARBA00022692"/>
    </source>
</evidence>
<sequence length="613" mass="67547">MKQLHGHFALRTSARLLLSSIAALSFSTLIHAEQTLDNITVTANRMPSANVLAPNTVITRDDIDRLQINDLGTLLSRQTGIDMTNNGGIGKATSISIRGSNSSHVLVLVDGVKWHSATTGGPSIQDFPVEQIERIEVVRGPRSGIYGSEAIGGVIQIFTRKGKAGDIKPYAKLAYGSHNSKQAAVGVSGGDAKTTYNLSFNHQSTDGINVKDSPTQDPDKDGYRNNSVSAKINHQLTNNFVIGANLLRSEGFNEYDSKFDFMKADSIQQIIGTNAALQVNDSWLVSLLLSESRDKSTNFRNSNADGTFDTRHRAASLTNTYEFTTNHTLNFGLDYDVDDVESSTQFSETSRDNKAAFISWQADVNKHGWLISARHDDNEAFGHKNTGNAEYGYWLQDDLRVTFTAGTAFKVPTFNNLYLPLTGSYIGNPELLPEESKSLGAGINGQPQWGTWSVNLYQNEIKNLISYQRVSPSLNQATNTDEAQIKGIEFDIATSLANWNVAMNASFLKPEDKGTGNILARRAQRLANVNIDRQWGAWSTGASWKLRGNSYDNATNTTRLGGYGLLDLRVAYDLNKDWSVKADLSNAFNKEYETVNNYNSLDRTVMFTLLYQP</sequence>
<comment type="subcellular location">
    <subcellularLocation>
        <location evidence="1">Cell outer membrane</location>
        <topology evidence="1">Multi-pass membrane protein</topology>
    </subcellularLocation>
</comment>
<dbReference type="PROSITE" id="PS52016">
    <property type="entry name" value="TONB_DEPENDENT_REC_3"/>
    <property type="match status" value="1"/>
</dbReference>
<reference evidence="12" key="1">
    <citation type="journal article" date="2015" name="Nature">
        <title>Complex archaea that bridge the gap between prokaryotes and eukaryotes.</title>
        <authorList>
            <person name="Spang A."/>
            <person name="Saw J.H."/>
            <person name="Jorgensen S.L."/>
            <person name="Zaremba-Niedzwiedzka K."/>
            <person name="Martijn J."/>
            <person name="Lind A.E."/>
            <person name="van Eijk R."/>
            <person name="Schleper C."/>
            <person name="Guy L."/>
            <person name="Ettema T.J."/>
        </authorList>
    </citation>
    <scope>NUCLEOTIDE SEQUENCE</scope>
</reference>
<evidence type="ECO:0000256" key="7">
    <source>
        <dbReference type="ARBA" id="ARBA00023136"/>
    </source>
</evidence>
<gene>
    <name evidence="12" type="ORF">LCGC14_0700930</name>
</gene>
<feature type="domain" description="TonB-dependent receptor-like beta-barrel" evidence="10">
    <location>
        <begin position="191"/>
        <end position="586"/>
    </location>
</feature>
<dbReference type="GO" id="GO:0009279">
    <property type="term" value="C:cell outer membrane"/>
    <property type="evidence" value="ECO:0007669"/>
    <property type="project" value="UniProtKB-SubCell"/>
</dbReference>
<dbReference type="EMBL" id="LAZR01001497">
    <property type="protein sequence ID" value="KKN43660.1"/>
    <property type="molecule type" value="Genomic_DNA"/>
</dbReference>
<dbReference type="Gene3D" id="2.170.130.10">
    <property type="entry name" value="TonB-dependent receptor, plug domain"/>
    <property type="match status" value="1"/>
</dbReference>
<dbReference type="SUPFAM" id="SSF56935">
    <property type="entry name" value="Porins"/>
    <property type="match status" value="1"/>
</dbReference>
<dbReference type="GO" id="GO:0015889">
    <property type="term" value="P:cobalamin transport"/>
    <property type="evidence" value="ECO:0007669"/>
    <property type="project" value="TreeGrafter"/>
</dbReference>
<proteinExistence type="predicted"/>
<comment type="caution">
    <text evidence="12">The sequence shown here is derived from an EMBL/GenBank/DDBJ whole genome shotgun (WGS) entry which is preliminary data.</text>
</comment>
<dbReference type="Gene3D" id="2.40.170.20">
    <property type="entry name" value="TonB-dependent receptor, beta-barrel domain"/>
    <property type="match status" value="1"/>
</dbReference>
<feature type="region of interest" description="Disordered" evidence="9">
    <location>
        <begin position="203"/>
        <end position="224"/>
    </location>
</feature>
<dbReference type="InterPro" id="IPR012910">
    <property type="entry name" value="Plug_dom"/>
</dbReference>
<dbReference type="InterPro" id="IPR037066">
    <property type="entry name" value="Plug_dom_sf"/>
</dbReference>
<evidence type="ECO:0000256" key="4">
    <source>
        <dbReference type="ARBA" id="ARBA00022729"/>
    </source>
</evidence>
<evidence type="ECO:0000256" key="6">
    <source>
        <dbReference type="ARBA" id="ARBA00023077"/>
    </source>
</evidence>
<keyword evidence="7" id="KW-0472">Membrane</keyword>
<evidence type="ECO:0000256" key="2">
    <source>
        <dbReference type="ARBA" id="ARBA00022448"/>
    </source>
</evidence>
<evidence type="ECO:0000256" key="8">
    <source>
        <dbReference type="ARBA" id="ARBA00023237"/>
    </source>
</evidence>
<dbReference type="InterPro" id="IPR000531">
    <property type="entry name" value="Beta-barrel_TonB"/>
</dbReference>
<accession>A0A0F9QHS6</accession>
<dbReference type="Pfam" id="PF07715">
    <property type="entry name" value="Plug"/>
    <property type="match status" value="1"/>
</dbReference>
<dbReference type="Pfam" id="PF00593">
    <property type="entry name" value="TonB_dep_Rec_b-barrel"/>
    <property type="match status" value="1"/>
</dbReference>
<keyword evidence="5" id="KW-0406">Ion transport</keyword>
<dbReference type="InterPro" id="IPR036942">
    <property type="entry name" value="Beta-barrel_TonB_sf"/>
</dbReference>
<evidence type="ECO:0000259" key="10">
    <source>
        <dbReference type="Pfam" id="PF00593"/>
    </source>
</evidence>
<name>A0A0F9QHS6_9ZZZZ</name>
<dbReference type="GO" id="GO:0006811">
    <property type="term" value="P:monoatomic ion transport"/>
    <property type="evidence" value="ECO:0007669"/>
    <property type="project" value="UniProtKB-KW"/>
</dbReference>
<protein>
    <recommendedName>
        <fullName evidence="13">TonB-dependent receptor plug domain-containing protein</fullName>
    </recommendedName>
</protein>
<organism evidence="12">
    <name type="scientific">marine sediment metagenome</name>
    <dbReference type="NCBI Taxonomy" id="412755"/>
    <lineage>
        <taxon>unclassified sequences</taxon>
        <taxon>metagenomes</taxon>
        <taxon>ecological metagenomes</taxon>
    </lineage>
</organism>